<dbReference type="Gene3D" id="3.40.50.10130">
    <property type="match status" value="1"/>
</dbReference>
<dbReference type="OrthoDB" id="8558869at2"/>
<dbReference type="InterPro" id="IPR006166">
    <property type="entry name" value="ERCC4_domain"/>
</dbReference>
<dbReference type="Proteomes" id="UP000064201">
    <property type="component" value="Chromosome"/>
</dbReference>
<dbReference type="Pfam" id="PF14520">
    <property type="entry name" value="HHH_5"/>
    <property type="match status" value="1"/>
</dbReference>
<evidence type="ECO:0000259" key="1">
    <source>
        <dbReference type="SMART" id="SM00891"/>
    </source>
</evidence>
<dbReference type="EMBL" id="CP011367">
    <property type="protein sequence ID" value="AKJ94816.1"/>
    <property type="molecule type" value="Genomic_DNA"/>
</dbReference>
<name>A0A0G3G7G2_9GAMM</name>
<dbReference type="KEGG" id="tvr:TVD_05285"/>
<dbReference type="SUPFAM" id="SSF47781">
    <property type="entry name" value="RuvA domain 2-like"/>
    <property type="match status" value="1"/>
</dbReference>
<dbReference type="GO" id="GO:0006259">
    <property type="term" value="P:DNA metabolic process"/>
    <property type="evidence" value="ECO:0007669"/>
    <property type="project" value="UniProtKB-ARBA"/>
</dbReference>
<feature type="domain" description="ERCC4" evidence="1">
    <location>
        <begin position="7"/>
        <end position="87"/>
    </location>
</feature>
<gene>
    <name evidence="2" type="ORF">TVD_05285</name>
</gene>
<accession>A0A0G3G7G2</accession>
<dbReference type="AlphaFoldDB" id="A0A0G3G7G2"/>
<dbReference type="GO" id="GO:0003677">
    <property type="term" value="F:DNA binding"/>
    <property type="evidence" value="ECO:0007669"/>
    <property type="project" value="InterPro"/>
</dbReference>
<dbReference type="InterPro" id="IPR010994">
    <property type="entry name" value="RuvA_2-like"/>
</dbReference>
<reference evidence="2 3" key="1">
    <citation type="submission" date="2015-04" db="EMBL/GenBank/DDBJ databases">
        <title>Complete Sequence for the Genome of the Thioalkalivibrio versutus D301.</title>
        <authorList>
            <person name="Mu T."/>
            <person name="Zhou J."/>
            <person name="Xu X."/>
        </authorList>
    </citation>
    <scope>NUCLEOTIDE SEQUENCE [LARGE SCALE GENOMIC DNA]</scope>
    <source>
        <strain evidence="2 3">D301</strain>
    </source>
</reference>
<dbReference type="SMART" id="SM00891">
    <property type="entry name" value="ERCC4"/>
    <property type="match status" value="1"/>
</dbReference>
<evidence type="ECO:0000313" key="2">
    <source>
        <dbReference type="EMBL" id="AKJ94816.1"/>
    </source>
</evidence>
<dbReference type="SUPFAM" id="SSF52980">
    <property type="entry name" value="Restriction endonuclease-like"/>
    <property type="match status" value="1"/>
</dbReference>
<evidence type="ECO:0000313" key="3">
    <source>
        <dbReference type="Proteomes" id="UP000064201"/>
    </source>
</evidence>
<dbReference type="InterPro" id="IPR011335">
    <property type="entry name" value="Restrct_endonuc-II-like"/>
</dbReference>
<protein>
    <recommendedName>
        <fullName evidence="1">ERCC4 domain-containing protein</fullName>
    </recommendedName>
</protein>
<dbReference type="CDD" id="cd22367">
    <property type="entry name" value="XPF_ERCC4_MUS81-like"/>
    <property type="match status" value="1"/>
</dbReference>
<dbReference type="PATRIC" id="fig|106634.4.peg.1080"/>
<keyword evidence="3" id="KW-1185">Reference proteome</keyword>
<organism evidence="2 3">
    <name type="scientific">Thioalkalivibrio versutus</name>
    <dbReference type="NCBI Taxonomy" id="106634"/>
    <lineage>
        <taxon>Bacteria</taxon>
        <taxon>Pseudomonadati</taxon>
        <taxon>Pseudomonadota</taxon>
        <taxon>Gammaproteobacteria</taxon>
        <taxon>Chromatiales</taxon>
        <taxon>Ectothiorhodospiraceae</taxon>
        <taxon>Thioalkalivibrio</taxon>
    </lineage>
</organism>
<dbReference type="RefSeq" id="WP_018937782.1">
    <property type="nucleotide sequence ID" value="NZ_CP011367.1"/>
</dbReference>
<dbReference type="GO" id="GO:0004518">
    <property type="term" value="F:nuclease activity"/>
    <property type="evidence" value="ECO:0007669"/>
    <property type="project" value="InterPro"/>
</dbReference>
<dbReference type="STRING" id="106634.TVD_05285"/>
<dbReference type="Pfam" id="PF02732">
    <property type="entry name" value="ERCC4"/>
    <property type="match status" value="1"/>
</dbReference>
<dbReference type="Gene3D" id="1.10.150.20">
    <property type="entry name" value="5' to 3' exonuclease, C-terminal subdomain"/>
    <property type="match status" value="1"/>
</dbReference>
<sequence length="215" mass="23858">MENVHLPIRADRREQGKIIQRIERLEGVELEFTDLDVGDYLLPNGVVVERKSATDMVLSVVDKSLWENAAKLKANYQQVVYIVEGDLYEPRFHQQALDIHRALAHLTIALGISVLPSSDADNSGMLIYLLGLNAQIEPDPSDRPTKPDTRRKAAEFIVSGLPGVEADQARDLLRDIGSVRDIINADAATLAQTDGLDEERAQRIESVVTYGSRTT</sequence>
<proteinExistence type="predicted"/>